<feature type="region of interest" description="Disordered" evidence="8">
    <location>
        <begin position="38"/>
        <end position="68"/>
    </location>
</feature>
<evidence type="ECO:0000256" key="4">
    <source>
        <dbReference type="ARBA" id="ARBA00022741"/>
    </source>
</evidence>
<comment type="similarity">
    <text evidence="1">Belongs to the ABC transporter superfamily. ABCD family. Peroxisomal fatty acyl CoA transporter (TC 3.A.1.203) subfamily.</text>
</comment>
<dbReference type="InterPro" id="IPR011527">
    <property type="entry name" value="ABC1_TM_dom"/>
</dbReference>
<dbReference type="GO" id="GO:0005524">
    <property type="term" value="F:ATP binding"/>
    <property type="evidence" value="ECO:0007669"/>
    <property type="project" value="UniProtKB-KW"/>
</dbReference>
<reference evidence="11" key="1">
    <citation type="journal article" date="2021" name="Open Biol.">
        <title>Shared evolutionary footprints suggest mitochondrial oxidative damage underlies multiple complex I losses in fungi.</title>
        <authorList>
            <person name="Schikora-Tamarit M.A."/>
            <person name="Marcet-Houben M."/>
            <person name="Nosek J."/>
            <person name="Gabaldon T."/>
        </authorList>
    </citation>
    <scope>NUCLEOTIDE SEQUENCE</scope>
    <source>
        <strain evidence="11">CBS2887</strain>
    </source>
</reference>
<comment type="caution">
    <text evidence="11">The sequence shown here is derived from an EMBL/GenBank/DDBJ whole genome shotgun (WGS) entry which is preliminary data.</text>
</comment>
<evidence type="ECO:0000256" key="1">
    <source>
        <dbReference type="ARBA" id="ARBA00008575"/>
    </source>
</evidence>
<dbReference type="InterPro" id="IPR050835">
    <property type="entry name" value="ABC_transporter_sub-D"/>
</dbReference>
<dbReference type="EMBL" id="JAEUBG010001689">
    <property type="protein sequence ID" value="KAH3686037.1"/>
    <property type="molecule type" value="Genomic_DNA"/>
</dbReference>
<feature type="transmembrane region" description="Helical" evidence="9">
    <location>
        <begin position="140"/>
        <end position="158"/>
    </location>
</feature>
<evidence type="ECO:0000256" key="7">
    <source>
        <dbReference type="ARBA" id="ARBA00023136"/>
    </source>
</evidence>
<dbReference type="GO" id="GO:0007031">
    <property type="term" value="P:peroxisome organization"/>
    <property type="evidence" value="ECO:0007669"/>
    <property type="project" value="TreeGrafter"/>
</dbReference>
<evidence type="ECO:0000313" key="12">
    <source>
        <dbReference type="Proteomes" id="UP000774326"/>
    </source>
</evidence>
<evidence type="ECO:0000259" key="10">
    <source>
        <dbReference type="PROSITE" id="PS50893"/>
    </source>
</evidence>
<keyword evidence="12" id="KW-1185">Reference proteome</keyword>
<dbReference type="Gene3D" id="1.20.1560.10">
    <property type="entry name" value="ABC transporter type 1, transmembrane domain"/>
    <property type="match status" value="1"/>
</dbReference>
<keyword evidence="3 9" id="KW-0812">Transmembrane</keyword>
<accession>A0A9P8QAL0</accession>
<dbReference type="OrthoDB" id="422637at2759"/>
<organism evidence="11 12">
    <name type="scientific">Wickerhamomyces pijperi</name>
    <name type="common">Yeast</name>
    <name type="synonym">Pichia pijperi</name>
    <dbReference type="NCBI Taxonomy" id="599730"/>
    <lineage>
        <taxon>Eukaryota</taxon>
        <taxon>Fungi</taxon>
        <taxon>Dikarya</taxon>
        <taxon>Ascomycota</taxon>
        <taxon>Saccharomycotina</taxon>
        <taxon>Saccharomycetes</taxon>
        <taxon>Phaffomycetales</taxon>
        <taxon>Wickerhamomycetaceae</taxon>
        <taxon>Wickerhamomyces</taxon>
    </lineage>
</organism>
<dbReference type="CDD" id="cd03223">
    <property type="entry name" value="ABCD_peroxisomal_ALDP"/>
    <property type="match status" value="1"/>
</dbReference>
<dbReference type="InterPro" id="IPR036640">
    <property type="entry name" value="ABC1_TM_sf"/>
</dbReference>
<evidence type="ECO:0000256" key="6">
    <source>
        <dbReference type="ARBA" id="ARBA00022989"/>
    </source>
</evidence>
<dbReference type="Pfam" id="PF06472">
    <property type="entry name" value="ABC_membrane_2"/>
    <property type="match status" value="1"/>
</dbReference>
<dbReference type="InterPro" id="IPR003593">
    <property type="entry name" value="AAA+_ATPase"/>
</dbReference>
<dbReference type="GO" id="GO:0006635">
    <property type="term" value="P:fatty acid beta-oxidation"/>
    <property type="evidence" value="ECO:0007669"/>
    <property type="project" value="TreeGrafter"/>
</dbReference>
<dbReference type="Proteomes" id="UP000774326">
    <property type="component" value="Unassembled WGS sequence"/>
</dbReference>
<evidence type="ECO:0000256" key="9">
    <source>
        <dbReference type="SAM" id="Phobius"/>
    </source>
</evidence>
<evidence type="ECO:0000256" key="2">
    <source>
        <dbReference type="ARBA" id="ARBA00022448"/>
    </source>
</evidence>
<feature type="transmembrane region" description="Helical" evidence="9">
    <location>
        <begin position="99"/>
        <end position="119"/>
    </location>
</feature>
<dbReference type="GO" id="GO:0140359">
    <property type="term" value="F:ABC-type transporter activity"/>
    <property type="evidence" value="ECO:0007669"/>
    <property type="project" value="InterPro"/>
</dbReference>
<keyword evidence="7 9" id="KW-0472">Membrane</keyword>
<feature type="compositionally biased region" description="Basic and acidic residues" evidence="8">
    <location>
        <begin position="47"/>
        <end position="67"/>
    </location>
</feature>
<dbReference type="GO" id="GO:0042760">
    <property type="term" value="P:very long-chain fatty acid catabolic process"/>
    <property type="evidence" value="ECO:0007669"/>
    <property type="project" value="TreeGrafter"/>
</dbReference>
<sequence>MKSDTITHYSSVFEWYTRHKGIILKASYVALIFMSFSSSQPPKSPKKSTELDDGKQVDPKQDQKPPEKIPVTKTYKLDKETIVKLFKVLVPSWKSNVPFYFFAQLVLLFIRALLTLRVAALDGWLVSSLIKKKTSTFFKLLLQWMALGIPAALTNSLLDFVTNQLSLNINRNFTGLLMEMYLPTQDKDSAKKKNPNYYSLLHAPSEDKVTDPNQRITTDVTNLSSSLASLPNHVLKPSLDLILCSFELAKTGSAEGTLILGLVAHTTSLFLKFMSPNFTKFAIERSRLEGYLRSLHSRIVNFSEEIGITRGHTRELDIVDQSYYELEKFSDYEIRAKAVYDTATDFIVKYTWGAAGLVLCATPIFINKFSNIIDHDTSAKFITSRRLLLSASSSLGMLIQSRKDIQQVVGYVKRISEFSEALKNADSANEQGSTALNKGVISYDNNRIEFKDIPLITPANIVLLKSLSFKIEHGDNVLIAGPNGCGKSSLFRILGGLWPVISGELTIPREFENVFYLPQRAYLFKSSLKDQIIYPSTTYKHKTNKELYEIFQVLELTFLLQENVAIEMAKNPNLEVHEIDPFETVRNWPEELSIGVQQRLAMSRLYYHKPKFAVLDECTSAVSPKMEQLMYAHMQKLNISVLSVAHRSSLWHFHNYILKFKGDGTYTFKNLDAEKRLNWENELISVNKILRDVPILEAKLKDLKIAQESQEIRRSQSQLLLAQQANNTGKFGSRVPLNKVR</sequence>
<proteinExistence type="inferred from homology"/>
<evidence type="ECO:0000313" key="11">
    <source>
        <dbReference type="EMBL" id="KAH3686037.1"/>
    </source>
</evidence>
<keyword evidence="5" id="KW-0067">ATP-binding</keyword>
<keyword evidence="6 9" id="KW-1133">Transmembrane helix</keyword>
<keyword evidence="4" id="KW-0547">Nucleotide-binding</keyword>
<dbReference type="GO" id="GO:0016887">
    <property type="term" value="F:ATP hydrolysis activity"/>
    <property type="evidence" value="ECO:0007669"/>
    <property type="project" value="InterPro"/>
</dbReference>
<dbReference type="InterPro" id="IPR027417">
    <property type="entry name" value="P-loop_NTPase"/>
</dbReference>
<dbReference type="Pfam" id="PF00005">
    <property type="entry name" value="ABC_tran"/>
    <property type="match status" value="1"/>
</dbReference>
<dbReference type="SUPFAM" id="SSF52540">
    <property type="entry name" value="P-loop containing nucleoside triphosphate hydrolases"/>
    <property type="match status" value="1"/>
</dbReference>
<dbReference type="PANTHER" id="PTHR11384:SF69">
    <property type="entry name" value="PEROXISOMAL LONG-CHAIN FATTY ACID IMPORT PROTEIN 1"/>
    <property type="match status" value="1"/>
</dbReference>
<evidence type="ECO:0000256" key="5">
    <source>
        <dbReference type="ARBA" id="ARBA00022840"/>
    </source>
</evidence>
<reference evidence="11" key="2">
    <citation type="submission" date="2021-01" db="EMBL/GenBank/DDBJ databases">
        <authorList>
            <person name="Schikora-Tamarit M.A."/>
        </authorList>
    </citation>
    <scope>NUCLEOTIDE SEQUENCE</scope>
    <source>
        <strain evidence="11">CBS2887</strain>
    </source>
</reference>
<dbReference type="GO" id="GO:0005778">
    <property type="term" value="C:peroxisomal membrane"/>
    <property type="evidence" value="ECO:0007669"/>
    <property type="project" value="TreeGrafter"/>
</dbReference>
<gene>
    <name evidence="11" type="ORF">WICPIJ_003037</name>
</gene>
<dbReference type="AlphaFoldDB" id="A0A9P8QAL0"/>
<dbReference type="PANTHER" id="PTHR11384">
    <property type="entry name" value="ATP-BINDING CASSETTE, SUB-FAMILY D MEMBER"/>
    <property type="match status" value="1"/>
</dbReference>
<dbReference type="SMART" id="SM00382">
    <property type="entry name" value="AAA"/>
    <property type="match status" value="1"/>
</dbReference>
<dbReference type="Gene3D" id="3.40.50.300">
    <property type="entry name" value="P-loop containing nucleotide triphosphate hydrolases"/>
    <property type="match status" value="1"/>
</dbReference>
<dbReference type="GO" id="GO:0015910">
    <property type="term" value="P:long-chain fatty acid import into peroxisome"/>
    <property type="evidence" value="ECO:0007669"/>
    <property type="project" value="TreeGrafter"/>
</dbReference>
<feature type="domain" description="ABC transporter" evidence="10">
    <location>
        <begin position="448"/>
        <end position="688"/>
    </location>
</feature>
<dbReference type="GO" id="GO:0005324">
    <property type="term" value="F:long-chain fatty acid transmembrane transporter activity"/>
    <property type="evidence" value="ECO:0007669"/>
    <property type="project" value="TreeGrafter"/>
</dbReference>
<keyword evidence="2" id="KW-0813">Transport</keyword>
<feature type="transmembrane region" description="Helical" evidence="9">
    <location>
        <begin position="21"/>
        <end position="38"/>
    </location>
</feature>
<protein>
    <recommendedName>
        <fullName evidence="10">ABC transporter domain-containing protein</fullName>
    </recommendedName>
</protein>
<evidence type="ECO:0000256" key="8">
    <source>
        <dbReference type="SAM" id="MobiDB-lite"/>
    </source>
</evidence>
<name>A0A9P8QAL0_WICPI</name>
<dbReference type="SUPFAM" id="SSF90123">
    <property type="entry name" value="ABC transporter transmembrane region"/>
    <property type="match status" value="1"/>
</dbReference>
<dbReference type="PROSITE" id="PS50893">
    <property type="entry name" value="ABC_TRANSPORTER_2"/>
    <property type="match status" value="1"/>
</dbReference>
<dbReference type="InterPro" id="IPR003439">
    <property type="entry name" value="ABC_transporter-like_ATP-bd"/>
</dbReference>
<evidence type="ECO:0000256" key="3">
    <source>
        <dbReference type="ARBA" id="ARBA00022692"/>
    </source>
</evidence>